<feature type="chain" id="PRO_5010352930" description="DUF4369 domain-containing protein" evidence="1">
    <location>
        <begin position="21"/>
        <end position="226"/>
    </location>
</feature>
<protein>
    <recommendedName>
        <fullName evidence="4">DUF4369 domain-containing protein</fullName>
    </recommendedName>
</protein>
<comment type="caution">
    <text evidence="2">The sequence shown here is derived from an EMBL/GenBank/DDBJ whole genome shotgun (WGS) entry which is preliminary data.</text>
</comment>
<dbReference type="Proteomes" id="UP000181790">
    <property type="component" value="Unassembled WGS sequence"/>
</dbReference>
<reference evidence="2 3" key="1">
    <citation type="submission" date="2016-10" db="EMBL/GenBank/DDBJ databases">
        <title>Arsenicibacter rosenii gen. nov., sp. nov., an efficient arsenic-methylating bacterium isolated from an arsenic-contaminated paddy soil.</title>
        <authorList>
            <person name="Huang K."/>
        </authorList>
    </citation>
    <scope>NUCLEOTIDE SEQUENCE [LARGE SCALE GENOMIC DNA]</scope>
    <source>
        <strain evidence="2 3">SM-1</strain>
    </source>
</reference>
<evidence type="ECO:0000313" key="3">
    <source>
        <dbReference type="Proteomes" id="UP000181790"/>
    </source>
</evidence>
<keyword evidence="1" id="KW-0732">Signal</keyword>
<name>A0A1S2VPQ3_9BACT</name>
<evidence type="ECO:0000256" key="1">
    <source>
        <dbReference type="SAM" id="SignalP"/>
    </source>
</evidence>
<dbReference type="AlphaFoldDB" id="A0A1S2VPQ3"/>
<keyword evidence="3" id="KW-1185">Reference proteome</keyword>
<gene>
    <name evidence="2" type="ORF">BLX24_05105</name>
</gene>
<sequence>MKTYILFTLLWVTAAGTCLAKDDIAWKTGKLQLNNGAEMAGSLNYNWKAEVLQLKLPDGTIKAFSPSQVRSFMYFDENANDIRQFASVDFPVRRSTYRPVFLETITTGVMTVYRRLRHAKEPLRLSSTASYGNDDQLIKDYDNFNYVVYTNDTFIPLDEFNGSLWPQIQTEFGAELKAFVKARELDTENTMSRLMMITQYNLLKEAASSTTTARGQAEEATPISVD</sequence>
<feature type="signal peptide" evidence="1">
    <location>
        <begin position="1"/>
        <end position="20"/>
    </location>
</feature>
<dbReference type="RefSeq" id="WP_071502011.1">
    <property type="nucleotide sequence ID" value="NZ_MORL01000002.1"/>
</dbReference>
<evidence type="ECO:0000313" key="2">
    <source>
        <dbReference type="EMBL" id="OIN60215.1"/>
    </source>
</evidence>
<accession>A0A1S2VPQ3</accession>
<proteinExistence type="predicted"/>
<dbReference type="OrthoDB" id="959085at2"/>
<organism evidence="2 3">
    <name type="scientific">Arsenicibacter rosenii</name>
    <dbReference type="NCBI Taxonomy" id="1750698"/>
    <lineage>
        <taxon>Bacteria</taxon>
        <taxon>Pseudomonadati</taxon>
        <taxon>Bacteroidota</taxon>
        <taxon>Cytophagia</taxon>
        <taxon>Cytophagales</taxon>
        <taxon>Spirosomataceae</taxon>
        <taxon>Arsenicibacter</taxon>
    </lineage>
</organism>
<dbReference type="EMBL" id="MORL01000002">
    <property type="protein sequence ID" value="OIN60215.1"/>
    <property type="molecule type" value="Genomic_DNA"/>
</dbReference>
<evidence type="ECO:0008006" key="4">
    <source>
        <dbReference type="Google" id="ProtNLM"/>
    </source>
</evidence>